<evidence type="ECO:0000256" key="1">
    <source>
        <dbReference type="ARBA" id="ARBA00004236"/>
    </source>
</evidence>
<dbReference type="RefSeq" id="WP_091874266.1">
    <property type="nucleotide sequence ID" value="NZ_FNAO01000018.1"/>
</dbReference>
<dbReference type="Proteomes" id="UP000199109">
    <property type="component" value="Unassembled WGS sequence"/>
</dbReference>
<protein>
    <recommendedName>
        <fullName evidence="6">Glycosyltransferase 2-like domain-containing protein</fullName>
    </recommendedName>
</protein>
<dbReference type="CDD" id="cd02522">
    <property type="entry name" value="GT_2_like_a"/>
    <property type="match status" value="1"/>
</dbReference>
<keyword evidence="2" id="KW-1003">Cell membrane</keyword>
<keyword evidence="8" id="KW-1185">Reference proteome</keyword>
<sequence>MISIIIPVYNEAAHIIHLLQYLRQNSVGHVKEIIVVDGGSTDGTRALLLKENNIEVMTSKKGRAKQMNAGARIAKGKILYFLHADSLPPPYFDKMIIEATQKRSSQAGCFMLKFDASHWWLRLMGRLTAINHISFRGGDQSLYVNKNLFWKLGGFNEEFIIFEDNVLIKQLYKATKFKVIRKRLVTSSRMYDKIGVWQLQWIYLQIYWKKRFGAGPEQLYEHYKRKIAL</sequence>
<dbReference type="AlphaFoldDB" id="A0A1G7J4W5"/>
<gene>
    <name evidence="7" type="ORF">SAMN05421636_11811</name>
</gene>
<keyword evidence="3" id="KW-0328">Glycosyltransferase</keyword>
<dbReference type="PANTHER" id="PTHR43646:SF2">
    <property type="entry name" value="GLYCOSYLTRANSFERASE 2-LIKE DOMAIN-CONTAINING PROTEIN"/>
    <property type="match status" value="1"/>
</dbReference>
<dbReference type="GO" id="GO:0016757">
    <property type="term" value="F:glycosyltransferase activity"/>
    <property type="evidence" value="ECO:0007669"/>
    <property type="project" value="UniProtKB-KW"/>
</dbReference>
<evidence type="ECO:0000256" key="2">
    <source>
        <dbReference type="ARBA" id="ARBA00022475"/>
    </source>
</evidence>
<evidence type="ECO:0000256" key="3">
    <source>
        <dbReference type="ARBA" id="ARBA00022676"/>
    </source>
</evidence>
<keyword evidence="5" id="KW-0472">Membrane</keyword>
<evidence type="ECO:0000259" key="6">
    <source>
        <dbReference type="Pfam" id="PF00535"/>
    </source>
</evidence>
<dbReference type="GO" id="GO:0005886">
    <property type="term" value="C:plasma membrane"/>
    <property type="evidence" value="ECO:0007669"/>
    <property type="project" value="UniProtKB-SubCell"/>
</dbReference>
<name>A0A1G7J4W5_9FLAO</name>
<dbReference type="Pfam" id="PF00535">
    <property type="entry name" value="Glycos_transf_2"/>
    <property type="match status" value="1"/>
</dbReference>
<feature type="domain" description="Glycosyltransferase 2-like" evidence="6">
    <location>
        <begin position="3"/>
        <end position="120"/>
    </location>
</feature>
<dbReference type="OrthoDB" id="9810303at2"/>
<dbReference type="Gene3D" id="3.90.550.10">
    <property type="entry name" value="Spore Coat Polysaccharide Biosynthesis Protein SpsA, Chain A"/>
    <property type="match status" value="1"/>
</dbReference>
<organism evidence="7 8">
    <name type="scientific">Pricia antarctica</name>
    <dbReference type="NCBI Taxonomy" id="641691"/>
    <lineage>
        <taxon>Bacteria</taxon>
        <taxon>Pseudomonadati</taxon>
        <taxon>Bacteroidota</taxon>
        <taxon>Flavobacteriia</taxon>
        <taxon>Flavobacteriales</taxon>
        <taxon>Flavobacteriaceae</taxon>
        <taxon>Pricia</taxon>
    </lineage>
</organism>
<dbReference type="SUPFAM" id="SSF53448">
    <property type="entry name" value="Nucleotide-diphospho-sugar transferases"/>
    <property type="match status" value="1"/>
</dbReference>
<dbReference type="STRING" id="641691.SAMN05421636_11811"/>
<proteinExistence type="predicted"/>
<dbReference type="NCBIfam" id="TIGR04283">
    <property type="entry name" value="glyco_like_mftF"/>
    <property type="match status" value="1"/>
</dbReference>
<dbReference type="EMBL" id="FNAO01000018">
    <property type="protein sequence ID" value="SDF19926.1"/>
    <property type="molecule type" value="Genomic_DNA"/>
</dbReference>
<keyword evidence="4" id="KW-0808">Transferase</keyword>
<dbReference type="InterPro" id="IPR026461">
    <property type="entry name" value="Trfase_2_rSAM/seldom_assoc"/>
</dbReference>
<reference evidence="7 8" key="1">
    <citation type="submission" date="2016-10" db="EMBL/GenBank/DDBJ databases">
        <authorList>
            <person name="de Groot N.N."/>
        </authorList>
    </citation>
    <scope>NUCLEOTIDE SEQUENCE [LARGE SCALE GENOMIC DNA]</scope>
    <source>
        <strain evidence="7 8">DSM 23421</strain>
    </source>
</reference>
<evidence type="ECO:0000313" key="8">
    <source>
        <dbReference type="Proteomes" id="UP000199109"/>
    </source>
</evidence>
<evidence type="ECO:0000313" key="7">
    <source>
        <dbReference type="EMBL" id="SDF19926.1"/>
    </source>
</evidence>
<evidence type="ECO:0000256" key="4">
    <source>
        <dbReference type="ARBA" id="ARBA00022679"/>
    </source>
</evidence>
<dbReference type="InterPro" id="IPR001173">
    <property type="entry name" value="Glyco_trans_2-like"/>
</dbReference>
<accession>A0A1G7J4W5</accession>
<evidence type="ECO:0000256" key="5">
    <source>
        <dbReference type="ARBA" id="ARBA00023136"/>
    </source>
</evidence>
<dbReference type="PANTHER" id="PTHR43646">
    <property type="entry name" value="GLYCOSYLTRANSFERASE"/>
    <property type="match status" value="1"/>
</dbReference>
<dbReference type="InterPro" id="IPR029044">
    <property type="entry name" value="Nucleotide-diphossugar_trans"/>
</dbReference>
<comment type="subcellular location">
    <subcellularLocation>
        <location evidence="1">Cell membrane</location>
    </subcellularLocation>
</comment>